<evidence type="ECO:0000256" key="1">
    <source>
        <dbReference type="ARBA" id="ARBA00004123"/>
    </source>
</evidence>
<dbReference type="GeneID" id="70124806"/>
<dbReference type="PRINTS" id="PR00053">
    <property type="entry name" value="FORKHEAD"/>
</dbReference>
<feature type="compositionally biased region" description="Polar residues" evidence="5">
    <location>
        <begin position="69"/>
        <end position="85"/>
    </location>
</feature>
<keyword evidence="8" id="KW-1185">Reference proteome</keyword>
<dbReference type="CDD" id="cd00059">
    <property type="entry name" value="FH_FOX"/>
    <property type="match status" value="1"/>
</dbReference>
<keyword evidence="2 4" id="KW-0238">DNA-binding</keyword>
<comment type="caution">
    <text evidence="7">The sequence shown here is derived from an EMBL/GenBank/DDBJ whole genome shotgun (WGS) entry which is preliminary data.</text>
</comment>
<evidence type="ECO:0000256" key="4">
    <source>
        <dbReference type="PROSITE-ProRule" id="PRU00089"/>
    </source>
</evidence>
<dbReference type="InterPro" id="IPR050211">
    <property type="entry name" value="FOX_domain-containing"/>
</dbReference>
<feature type="region of interest" description="Disordered" evidence="5">
    <location>
        <begin position="365"/>
        <end position="548"/>
    </location>
</feature>
<dbReference type="AlphaFoldDB" id="A0A9P8ZX09"/>
<dbReference type="Gene3D" id="1.10.10.10">
    <property type="entry name" value="Winged helix-like DNA-binding domain superfamily/Winged helix DNA-binding domain"/>
    <property type="match status" value="1"/>
</dbReference>
<dbReference type="OrthoDB" id="5954824at2759"/>
<evidence type="ECO:0000256" key="5">
    <source>
        <dbReference type="SAM" id="MobiDB-lite"/>
    </source>
</evidence>
<dbReference type="Proteomes" id="UP000758603">
    <property type="component" value="Unassembled WGS sequence"/>
</dbReference>
<dbReference type="GO" id="GO:0005634">
    <property type="term" value="C:nucleus"/>
    <property type="evidence" value="ECO:0007669"/>
    <property type="project" value="UniProtKB-SubCell"/>
</dbReference>
<dbReference type="GO" id="GO:0000978">
    <property type="term" value="F:RNA polymerase II cis-regulatory region sequence-specific DNA binding"/>
    <property type="evidence" value="ECO:0007669"/>
    <property type="project" value="UniProtKB-ARBA"/>
</dbReference>
<dbReference type="RefSeq" id="XP_045958587.1">
    <property type="nucleotide sequence ID" value="XM_046095913.1"/>
</dbReference>
<evidence type="ECO:0000256" key="3">
    <source>
        <dbReference type="ARBA" id="ARBA00023242"/>
    </source>
</evidence>
<dbReference type="Pfam" id="PF00250">
    <property type="entry name" value="Forkhead"/>
    <property type="match status" value="1"/>
</dbReference>
<feature type="compositionally biased region" description="Basic and acidic residues" evidence="5">
    <location>
        <begin position="471"/>
        <end position="489"/>
    </location>
</feature>
<dbReference type="PROSITE" id="PS50039">
    <property type="entry name" value="FORK_HEAD_3"/>
    <property type="match status" value="1"/>
</dbReference>
<feature type="region of interest" description="Disordered" evidence="5">
    <location>
        <begin position="35"/>
        <end position="88"/>
    </location>
</feature>
<dbReference type="FunFam" id="1.10.10.10:FF:000260">
    <property type="entry name" value="Forkhead transcription factor (Sep1)"/>
    <property type="match status" value="1"/>
</dbReference>
<proteinExistence type="predicted"/>
<dbReference type="PANTHER" id="PTHR11829">
    <property type="entry name" value="FORKHEAD BOX PROTEIN"/>
    <property type="match status" value="1"/>
</dbReference>
<feature type="compositionally biased region" description="Polar residues" evidence="5">
    <location>
        <begin position="453"/>
        <end position="470"/>
    </location>
</feature>
<evidence type="ECO:0000259" key="6">
    <source>
        <dbReference type="PROSITE" id="PS50039"/>
    </source>
</evidence>
<gene>
    <name evidence="7" type="ORF">BKA67DRAFT_275025</name>
</gene>
<evidence type="ECO:0000256" key="2">
    <source>
        <dbReference type="ARBA" id="ARBA00023125"/>
    </source>
</evidence>
<comment type="subcellular location">
    <subcellularLocation>
        <location evidence="1 4">Nucleus</location>
    </subcellularLocation>
</comment>
<evidence type="ECO:0000313" key="7">
    <source>
        <dbReference type="EMBL" id="KAH6654317.1"/>
    </source>
</evidence>
<feature type="compositionally biased region" description="Polar residues" evidence="5">
    <location>
        <begin position="494"/>
        <end position="521"/>
    </location>
</feature>
<dbReference type="InterPro" id="IPR036388">
    <property type="entry name" value="WH-like_DNA-bd_sf"/>
</dbReference>
<dbReference type="InterPro" id="IPR030456">
    <property type="entry name" value="TF_fork_head_CS_2"/>
</dbReference>
<feature type="compositionally biased region" description="Polar residues" evidence="5">
    <location>
        <begin position="374"/>
        <end position="384"/>
    </location>
</feature>
<dbReference type="PROSITE" id="PS00658">
    <property type="entry name" value="FORK_HEAD_2"/>
    <property type="match status" value="1"/>
</dbReference>
<keyword evidence="3 4" id="KW-0539">Nucleus</keyword>
<evidence type="ECO:0000313" key="8">
    <source>
        <dbReference type="Proteomes" id="UP000758603"/>
    </source>
</evidence>
<organism evidence="7 8">
    <name type="scientific">Truncatella angustata</name>
    <dbReference type="NCBI Taxonomy" id="152316"/>
    <lineage>
        <taxon>Eukaryota</taxon>
        <taxon>Fungi</taxon>
        <taxon>Dikarya</taxon>
        <taxon>Ascomycota</taxon>
        <taxon>Pezizomycotina</taxon>
        <taxon>Sordariomycetes</taxon>
        <taxon>Xylariomycetidae</taxon>
        <taxon>Amphisphaeriales</taxon>
        <taxon>Sporocadaceae</taxon>
        <taxon>Truncatella</taxon>
    </lineage>
</organism>
<accession>A0A9P8ZX09</accession>
<dbReference type="InterPro" id="IPR036390">
    <property type="entry name" value="WH_DNA-bd_sf"/>
</dbReference>
<dbReference type="SMART" id="SM00339">
    <property type="entry name" value="FH"/>
    <property type="match status" value="1"/>
</dbReference>
<sequence>MAKPTRLAPGAEPLQIFRDPNDYLEQSAMCVSRAPMPSASRQISPRKALQSSNGNVNGVFQRPHGGFRKQTSPFNADGRATTSPLTPLKDHVNKMKNAVNLQPPMGSNQTTDSMQKKQPIMSRFKTVYQKPVMEDGMGYGKENAHPALQPAPPASFSLNIENYYPKPQAKRTLLEAAPIKESRPSKLGLLDATPEERECVLPPHDSFPPILDDGQKPSHSYAVLIAMSILRSPQRRLTLSQIYKWISDTYSFYNASEASGWQNSIRHNLSLNKAFIKQERPKGDTGKGHYWAIEPGMEIQFIKDKPTRKAQNGVENVSIINMSSRMEPMPMEQHFFQDGLPSFPTPILPAQPMVYSQPLLPTNPSMPAAPEVSSDATIPLSDNITPEEEEVKTDPDQIADRAYSPFPAEMHSSPPMPRRVDRSNTPPPASRAPASSGARTHKRKFASMDDSGYISSLESSAMRPNQQRLSSEADRPRMKRGRAEEEIARLRASSYDSPTKARSYSLVPSSSPLRQLNSTNKMPPPLTPALKKRAPMMRPPPSVSPNTNLRLHRDEMKRMLDSPLRRASNLGEVMPYSPNFNLDSTMFFNDFPTDGTDFDIFQDGQLDTSFFNLADNGSPIKRSAKRMRMDRSQSTSALGEMTASAQNRTLTSAPLLKVPESFPIPYETPSKFLDVMSSPSKYLQSPSAAKTASLIKDENWNNTFNDFYVNVVEEENDENSGLDLLGGFAKIGNINLASNASRSSKPPMGRSYTTTF</sequence>
<reference evidence="7" key="1">
    <citation type="journal article" date="2021" name="Nat. Commun.">
        <title>Genetic determinants of endophytism in the Arabidopsis root mycobiome.</title>
        <authorList>
            <person name="Mesny F."/>
            <person name="Miyauchi S."/>
            <person name="Thiergart T."/>
            <person name="Pickel B."/>
            <person name="Atanasova L."/>
            <person name="Karlsson M."/>
            <person name="Huettel B."/>
            <person name="Barry K.W."/>
            <person name="Haridas S."/>
            <person name="Chen C."/>
            <person name="Bauer D."/>
            <person name="Andreopoulos W."/>
            <person name="Pangilinan J."/>
            <person name="LaButti K."/>
            <person name="Riley R."/>
            <person name="Lipzen A."/>
            <person name="Clum A."/>
            <person name="Drula E."/>
            <person name="Henrissat B."/>
            <person name="Kohler A."/>
            <person name="Grigoriev I.V."/>
            <person name="Martin F.M."/>
            <person name="Hacquard S."/>
        </authorList>
    </citation>
    <scope>NUCLEOTIDE SEQUENCE</scope>
    <source>
        <strain evidence="7">MPI-SDFR-AT-0073</strain>
    </source>
</reference>
<dbReference type="GO" id="GO:0001228">
    <property type="term" value="F:DNA-binding transcription activator activity, RNA polymerase II-specific"/>
    <property type="evidence" value="ECO:0007669"/>
    <property type="project" value="UniProtKB-ARBA"/>
</dbReference>
<name>A0A9P8ZX09_9PEZI</name>
<dbReference type="InterPro" id="IPR001766">
    <property type="entry name" value="Fork_head_dom"/>
</dbReference>
<protein>
    <recommendedName>
        <fullName evidence="6">Fork-head domain-containing protein</fullName>
    </recommendedName>
</protein>
<dbReference type="SUPFAM" id="SSF46785">
    <property type="entry name" value="Winged helix' DNA-binding domain"/>
    <property type="match status" value="1"/>
</dbReference>
<dbReference type="PANTHER" id="PTHR11829:SF343">
    <property type="entry name" value="FORK-HEAD DOMAIN-CONTAINING PROTEIN"/>
    <property type="match status" value="1"/>
</dbReference>
<feature type="compositionally biased region" description="Polar residues" evidence="5">
    <location>
        <begin position="39"/>
        <end position="58"/>
    </location>
</feature>
<feature type="domain" description="Fork-head" evidence="6">
    <location>
        <begin position="216"/>
        <end position="312"/>
    </location>
</feature>
<dbReference type="EMBL" id="JAGPXC010000004">
    <property type="protein sequence ID" value="KAH6654317.1"/>
    <property type="molecule type" value="Genomic_DNA"/>
</dbReference>
<feature type="DNA-binding region" description="Fork-head" evidence="4">
    <location>
        <begin position="216"/>
        <end position="312"/>
    </location>
</feature>